<organism evidence="2 3">
    <name type="scientific">Pantoea dispersa</name>
    <dbReference type="NCBI Taxonomy" id="59814"/>
    <lineage>
        <taxon>Bacteria</taxon>
        <taxon>Pseudomonadati</taxon>
        <taxon>Pseudomonadota</taxon>
        <taxon>Gammaproteobacteria</taxon>
        <taxon>Enterobacterales</taxon>
        <taxon>Erwiniaceae</taxon>
        <taxon>Pantoea</taxon>
    </lineage>
</organism>
<comment type="caution">
    <text evidence="2">The sequence shown here is derived from an EMBL/GenBank/DDBJ whole genome shotgun (WGS) entry which is preliminary data.</text>
</comment>
<sequence length="127" mass="12627">RARAKRRGGDLGRVRASGADGAVTLADVKQAAADGSAKAGAVVGAASAATLRSPAVAAEAAPAAARPPQAAPARTPLSAAGKPMRTQPPGVAVQGQPEPLKGVRRNLARVLAEAQRQVVRTTVLDDA</sequence>
<evidence type="ECO:0000256" key="1">
    <source>
        <dbReference type="SAM" id="MobiDB-lite"/>
    </source>
</evidence>
<evidence type="ECO:0000313" key="3">
    <source>
        <dbReference type="Proteomes" id="UP000319715"/>
    </source>
</evidence>
<feature type="compositionally biased region" description="Low complexity" evidence="1">
    <location>
        <begin position="53"/>
        <end position="73"/>
    </location>
</feature>
<reference evidence="2 3" key="1">
    <citation type="submission" date="2019-06" db="EMBL/GenBank/DDBJ databases">
        <title>Pantoea dispersa Assembly.</title>
        <authorList>
            <person name="Wang J."/>
        </authorList>
    </citation>
    <scope>NUCLEOTIDE SEQUENCE [LARGE SCALE GENOMIC DNA]</scope>
    <source>
        <strain evidence="3">bio</strain>
    </source>
</reference>
<dbReference type="Proteomes" id="UP000319715">
    <property type="component" value="Unassembled WGS sequence"/>
</dbReference>
<keyword evidence="3" id="KW-1185">Reference proteome</keyword>
<evidence type="ECO:0000313" key="2">
    <source>
        <dbReference type="EMBL" id="TQC56853.1"/>
    </source>
</evidence>
<accession>A0ABY2ZQZ3</accession>
<feature type="non-terminal residue" evidence="2">
    <location>
        <position position="1"/>
    </location>
</feature>
<feature type="region of interest" description="Disordered" evidence="1">
    <location>
        <begin position="53"/>
        <end position="99"/>
    </location>
</feature>
<gene>
    <name evidence="2" type="ORF">FK492_24365</name>
</gene>
<proteinExistence type="predicted"/>
<protein>
    <submittedName>
        <fullName evidence="2">2-oxo acid dehydrogenase subunit E2</fullName>
    </submittedName>
</protein>
<name>A0ABY2ZQZ3_9GAMM</name>
<dbReference type="EMBL" id="VICF01000190">
    <property type="protein sequence ID" value="TQC56853.1"/>
    <property type="molecule type" value="Genomic_DNA"/>
</dbReference>
<feature type="non-terminal residue" evidence="2">
    <location>
        <position position="127"/>
    </location>
</feature>
<dbReference type="RefSeq" id="WP_220094804.1">
    <property type="nucleotide sequence ID" value="NZ_VICF01000190.1"/>
</dbReference>